<dbReference type="PANTHER" id="PTHR11228">
    <property type="entry name" value="RADICAL SAM DOMAIN PROTEIN"/>
    <property type="match status" value="1"/>
</dbReference>
<dbReference type="Gene3D" id="3.20.20.70">
    <property type="entry name" value="Aldolase class I"/>
    <property type="match status" value="1"/>
</dbReference>
<reference evidence="6" key="1">
    <citation type="journal article" date="2014" name="Front. Microbiol.">
        <title>High frequency of phylogenetically diverse reductive dehalogenase-homologous genes in deep subseafloor sedimentary metagenomes.</title>
        <authorList>
            <person name="Kawai M."/>
            <person name="Futagami T."/>
            <person name="Toyoda A."/>
            <person name="Takaki Y."/>
            <person name="Nishi S."/>
            <person name="Hori S."/>
            <person name="Arai W."/>
            <person name="Tsubouchi T."/>
            <person name="Morono Y."/>
            <person name="Uchiyama I."/>
            <person name="Ito T."/>
            <person name="Fujiyama A."/>
            <person name="Inagaki F."/>
            <person name="Takami H."/>
        </authorList>
    </citation>
    <scope>NUCLEOTIDE SEQUENCE</scope>
    <source>
        <strain evidence="6">Expedition CK06-06</strain>
    </source>
</reference>
<name>X1Q344_9ZZZZ</name>
<evidence type="ECO:0000259" key="5">
    <source>
        <dbReference type="Pfam" id="PF04055"/>
    </source>
</evidence>
<evidence type="ECO:0000256" key="3">
    <source>
        <dbReference type="ARBA" id="ARBA00023004"/>
    </source>
</evidence>
<protein>
    <recommendedName>
        <fullName evidence="5">Radical SAM core domain-containing protein</fullName>
    </recommendedName>
</protein>
<keyword evidence="2" id="KW-0479">Metal-binding</keyword>
<dbReference type="InterPro" id="IPR013785">
    <property type="entry name" value="Aldolase_TIM"/>
</dbReference>
<keyword evidence="1" id="KW-0949">S-adenosyl-L-methionine</keyword>
<dbReference type="CDD" id="cd01335">
    <property type="entry name" value="Radical_SAM"/>
    <property type="match status" value="1"/>
</dbReference>
<keyword evidence="4" id="KW-0411">Iron-sulfur</keyword>
<dbReference type="InterPro" id="IPR058240">
    <property type="entry name" value="rSAM_sf"/>
</dbReference>
<dbReference type="PANTHER" id="PTHR11228:SF7">
    <property type="entry name" value="PQQA PEPTIDE CYCLASE"/>
    <property type="match status" value="1"/>
</dbReference>
<evidence type="ECO:0000256" key="1">
    <source>
        <dbReference type="ARBA" id="ARBA00022691"/>
    </source>
</evidence>
<accession>X1Q344</accession>
<dbReference type="GO" id="GO:0003824">
    <property type="term" value="F:catalytic activity"/>
    <property type="evidence" value="ECO:0007669"/>
    <property type="project" value="InterPro"/>
</dbReference>
<evidence type="ECO:0000256" key="2">
    <source>
        <dbReference type="ARBA" id="ARBA00022723"/>
    </source>
</evidence>
<keyword evidence="3" id="KW-0408">Iron</keyword>
<dbReference type="AlphaFoldDB" id="X1Q344"/>
<dbReference type="EMBL" id="BARV01026150">
    <property type="protein sequence ID" value="GAI37664.1"/>
    <property type="molecule type" value="Genomic_DNA"/>
</dbReference>
<organism evidence="6">
    <name type="scientific">marine sediment metagenome</name>
    <dbReference type="NCBI Taxonomy" id="412755"/>
    <lineage>
        <taxon>unclassified sequences</taxon>
        <taxon>metagenomes</taxon>
        <taxon>ecological metagenomes</taxon>
    </lineage>
</organism>
<dbReference type="InterPro" id="IPR007197">
    <property type="entry name" value="rSAM"/>
</dbReference>
<dbReference type="InterPro" id="IPR050377">
    <property type="entry name" value="Radical_SAM_PqqE_MftC-like"/>
</dbReference>
<dbReference type="Pfam" id="PF04055">
    <property type="entry name" value="Radical_SAM"/>
    <property type="match status" value="1"/>
</dbReference>
<feature type="domain" description="Radical SAM core" evidence="5">
    <location>
        <begin position="22"/>
        <end position="104"/>
    </location>
</feature>
<dbReference type="SUPFAM" id="SSF102114">
    <property type="entry name" value="Radical SAM enzymes"/>
    <property type="match status" value="1"/>
</dbReference>
<gene>
    <name evidence="6" type="ORF">S06H3_42310</name>
</gene>
<feature type="non-terminal residue" evidence="6">
    <location>
        <position position="104"/>
    </location>
</feature>
<evidence type="ECO:0000313" key="6">
    <source>
        <dbReference type="EMBL" id="GAI37664.1"/>
    </source>
</evidence>
<evidence type="ECO:0000256" key="4">
    <source>
        <dbReference type="ARBA" id="ARBA00023014"/>
    </source>
</evidence>
<dbReference type="GO" id="GO:0051536">
    <property type="term" value="F:iron-sulfur cluster binding"/>
    <property type="evidence" value="ECO:0007669"/>
    <property type="project" value="UniProtKB-KW"/>
</dbReference>
<dbReference type="GO" id="GO:0046872">
    <property type="term" value="F:metal ion binding"/>
    <property type="evidence" value="ECO:0007669"/>
    <property type="project" value="UniProtKB-KW"/>
</dbReference>
<sequence length="104" mass="11494">MLLNCLRTFSSIYTFHTSPLKAGVYLSGGEPLIRKDFYELAEYAYNKGLRIVISTNATLIDEETAVRLKKLGFVYVGASLDGIGDVNDHFRGKKGAFDDAVRGI</sequence>
<comment type="caution">
    <text evidence="6">The sequence shown here is derived from an EMBL/GenBank/DDBJ whole genome shotgun (WGS) entry which is preliminary data.</text>
</comment>
<dbReference type="GO" id="GO:0006783">
    <property type="term" value="P:heme biosynthetic process"/>
    <property type="evidence" value="ECO:0007669"/>
    <property type="project" value="TreeGrafter"/>
</dbReference>
<proteinExistence type="predicted"/>